<dbReference type="Proteomes" id="UP000030676">
    <property type="component" value="Unassembled WGS sequence"/>
</dbReference>
<evidence type="ECO:0000256" key="1">
    <source>
        <dbReference type="SAM" id="MobiDB-lite"/>
    </source>
</evidence>
<reference evidence="2" key="2">
    <citation type="submission" date="2012-05" db="EMBL/GenBank/DDBJ databases">
        <title>The Genome Annotation of Fusarium oxysporum PHW808.</title>
        <authorList>
            <consortium name="The Broad Institute Genomics Platform"/>
            <person name="Ma L.-J."/>
            <person name="Corby-Kistler H."/>
            <person name="Broz K."/>
            <person name="Gale L.R."/>
            <person name="Jonkers W."/>
            <person name="O'Donnell K."/>
            <person name="Ploetz R."/>
            <person name="Steinberg C."/>
            <person name="Schwartz D.C."/>
            <person name="VanEtten H."/>
            <person name="Zhou S."/>
            <person name="Young S.K."/>
            <person name="Zeng Q."/>
            <person name="Gargeya S."/>
            <person name="Fitzgerald M."/>
            <person name="Abouelleil A."/>
            <person name="Alvarado L."/>
            <person name="Chapman S.B."/>
            <person name="Gainer-Dewar J."/>
            <person name="Goldberg J."/>
            <person name="Griggs A."/>
            <person name="Gujja S."/>
            <person name="Hansen M."/>
            <person name="Howarth C."/>
            <person name="Imamovic A."/>
            <person name="Ireland A."/>
            <person name="Larimer J."/>
            <person name="McCowan C."/>
            <person name="Murphy C."/>
            <person name="Pearson M."/>
            <person name="Poon T.W."/>
            <person name="Priest M."/>
            <person name="Roberts A."/>
            <person name="Saif S."/>
            <person name="Shea T."/>
            <person name="Sykes S."/>
            <person name="Wortman J."/>
            <person name="Nusbaum C."/>
            <person name="Birren B."/>
        </authorList>
    </citation>
    <scope>NUCLEOTIDE SEQUENCE</scope>
    <source>
        <strain evidence="2">54008</strain>
    </source>
</reference>
<sequence>MEILKHYTPEVESAAEAIQALENLRTSLSSDEKQGTKVSHQEIQQTLRPNRSPHLDSEVAYSPGANNFEYGAQVRAPNPLSEEWLSCQALNFDFQDYVWEHCGK</sequence>
<organism evidence="2">
    <name type="scientific">Fusarium oxysporum f. sp. conglutinans race 2 54008</name>
    <dbReference type="NCBI Taxonomy" id="1089457"/>
    <lineage>
        <taxon>Eukaryota</taxon>
        <taxon>Fungi</taxon>
        <taxon>Dikarya</taxon>
        <taxon>Ascomycota</taxon>
        <taxon>Pezizomycotina</taxon>
        <taxon>Sordariomycetes</taxon>
        <taxon>Hypocreomycetidae</taxon>
        <taxon>Hypocreales</taxon>
        <taxon>Nectriaceae</taxon>
        <taxon>Fusarium</taxon>
        <taxon>Fusarium oxysporum species complex</taxon>
    </lineage>
</organism>
<evidence type="ECO:0000313" key="2">
    <source>
        <dbReference type="EMBL" id="EXL66954.1"/>
    </source>
</evidence>
<name>X0I0U7_FUSOX</name>
<reference evidence="2" key="1">
    <citation type="submission" date="2011-11" db="EMBL/GenBank/DDBJ databases">
        <title>The Genome Sequence of Fusarium oxysporum PHW808.</title>
        <authorList>
            <consortium name="The Broad Institute Genome Sequencing Platform"/>
            <person name="Ma L.-J."/>
            <person name="Gale L.R."/>
            <person name="Schwartz D.C."/>
            <person name="Zhou S."/>
            <person name="Corby-Kistler H."/>
            <person name="Young S.K."/>
            <person name="Zeng Q."/>
            <person name="Gargeya S."/>
            <person name="Fitzgerald M."/>
            <person name="Haas B."/>
            <person name="Abouelleil A."/>
            <person name="Alvarado L."/>
            <person name="Arachchi H.M."/>
            <person name="Berlin A."/>
            <person name="Brown A."/>
            <person name="Chapman S.B."/>
            <person name="Chen Z."/>
            <person name="Dunbar C."/>
            <person name="Freedman E."/>
            <person name="Gearin G."/>
            <person name="Goldberg J."/>
            <person name="Griggs A."/>
            <person name="Gujja S."/>
            <person name="Heiman D."/>
            <person name="Howarth C."/>
            <person name="Larson L."/>
            <person name="Lui A."/>
            <person name="MacDonald P.J.P."/>
            <person name="Montmayeur A."/>
            <person name="Murphy C."/>
            <person name="Neiman D."/>
            <person name="Pearson M."/>
            <person name="Priest M."/>
            <person name="Roberts A."/>
            <person name="Saif S."/>
            <person name="Shea T."/>
            <person name="Shenoy N."/>
            <person name="Sisk P."/>
            <person name="Stolte C."/>
            <person name="Sykes S."/>
            <person name="Wortman J."/>
            <person name="Nusbaum C."/>
            <person name="Birren B."/>
        </authorList>
    </citation>
    <scope>NUCLEOTIDE SEQUENCE [LARGE SCALE GENOMIC DNA]</scope>
    <source>
        <strain evidence="2">54008</strain>
    </source>
</reference>
<accession>X0I0U7</accession>
<dbReference type="AlphaFoldDB" id="X0I0U7"/>
<dbReference type="EMBL" id="JH658991">
    <property type="protein sequence ID" value="EXL66954.1"/>
    <property type="molecule type" value="Genomic_DNA"/>
</dbReference>
<proteinExistence type="predicted"/>
<protein>
    <submittedName>
        <fullName evidence="2">Uncharacterized protein</fullName>
    </submittedName>
</protein>
<dbReference type="HOGENOM" id="CLU_2250311_0_0_1"/>
<feature type="region of interest" description="Disordered" evidence="1">
    <location>
        <begin position="28"/>
        <end position="56"/>
    </location>
</feature>
<feature type="compositionally biased region" description="Polar residues" evidence="1">
    <location>
        <begin position="36"/>
        <end position="49"/>
    </location>
</feature>
<gene>
    <name evidence="2" type="ORF">FOPG_16897</name>
</gene>